<reference evidence="2" key="1">
    <citation type="submission" date="2020-05" db="EMBL/GenBank/DDBJ databases">
        <authorList>
            <person name="Chiriac C."/>
            <person name="Salcher M."/>
            <person name="Ghai R."/>
            <person name="Kavagutti S V."/>
        </authorList>
    </citation>
    <scope>NUCLEOTIDE SEQUENCE</scope>
</reference>
<keyword evidence="1" id="KW-1133">Transmembrane helix</keyword>
<keyword evidence="1" id="KW-0812">Transmembrane</keyword>
<evidence type="ECO:0000256" key="1">
    <source>
        <dbReference type="SAM" id="Phobius"/>
    </source>
</evidence>
<evidence type="ECO:0000313" key="2">
    <source>
        <dbReference type="EMBL" id="CAB4945828.1"/>
    </source>
</evidence>
<accession>A0A6J7JQ84</accession>
<gene>
    <name evidence="2" type="ORF">UFOPK3564_03214</name>
</gene>
<proteinExistence type="predicted"/>
<protein>
    <submittedName>
        <fullName evidence="2">Unannotated protein</fullName>
    </submittedName>
</protein>
<feature type="transmembrane region" description="Helical" evidence="1">
    <location>
        <begin position="6"/>
        <end position="24"/>
    </location>
</feature>
<organism evidence="2">
    <name type="scientific">freshwater metagenome</name>
    <dbReference type="NCBI Taxonomy" id="449393"/>
    <lineage>
        <taxon>unclassified sequences</taxon>
        <taxon>metagenomes</taxon>
        <taxon>ecological metagenomes</taxon>
    </lineage>
</organism>
<feature type="transmembrane region" description="Helical" evidence="1">
    <location>
        <begin position="31"/>
        <end position="48"/>
    </location>
</feature>
<sequence>MPALLGAVAIVAMLMVFGVLNATGFFRALPLLLLLSGLSLVAVLIAEANFGREWMPWAGLGVPTAVMLWAAWRPGSSRAKLWMISGASSAMSSGKWLALIACALTLPANGFRLDVWLTRGWPWAALAAVAWGVQVVVDRVTIRSITREPGAIDLVESL</sequence>
<dbReference type="AlphaFoldDB" id="A0A6J7JQ84"/>
<dbReference type="EMBL" id="CAFBMK010000288">
    <property type="protein sequence ID" value="CAB4945828.1"/>
    <property type="molecule type" value="Genomic_DNA"/>
</dbReference>
<name>A0A6J7JQ84_9ZZZZ</name>
<keyword evidence="1" id="KW-0472">Membrane</keyword>
<feature type="transmembrane region" description="Helical" evidence="1">
    <location>
        <begin position="54"/>
        <end position="72"/>
    </location>
</feature>
<feature type="transmembrane region" description="Helical" evidence="1">
    <location>
        <begin position="84"/>
        <end position="108"/>
    </location>
</feature>
<feature type="transmembrane region" description="Helical" evidence="1">
    <location>
        <begin position="120"/>
        <end position="137"/>
    </location>
</feature>